<reference evidence="9 10" key="1">
    <citation type="submission" date="2016-10" db="EMBL/GenBank/DDBJ databases">
        <authorList>
            <person name="de Groot N.N."/>
        </authorList>
    </citation>
    <scope>NUCLEOTIDE SEQUENCE [LARGE SCALE GENOMIC DNA]</scope>
    <source>
        <strain evidence="9 10">DSM 23609</strain>
    </source>
</reference>
<dbReference type="Gene3D" id="1.20.1640.10">
    <property type="entry name" value="Multidrug efflux transporter AcrB transmembrane domain"/>
    <property type="match status" value="2"/>
</dbReference>
<dbReference type="PRINTS" id="PR00702">
    <property type="entry name" value="ACRIFLAVINRP"/>
</dbReference>
<feature type="transmembrane region" description="Helical" evidence="8">
    <location>
        <begin position="333"/>
        <end position="352"/>
    </location>
</feature>
<dbReference type="Gene3D" id="3.30.2090.10">
    <property type="entry name" value="Multidrug efflux transporter AcrB TolC docking domain, DN and DC subdomains"/>
    <property type="match status" value="2"/>
</dbReference>
<evidence type="ECO:0000256" key="8">
    <source>
        <dbReference type="SAM" id="Phobius"/>
    </source>
</evidence>
<dbReference type="InterPro" id="IPR027463">
    <property type="entry name" value="AcrB_DN_DC_subdom"/>
</dbReference>
<dbReference type="AlphaFoldDB" id="A0A1I2HCA3"/>
<feature type="transmembrane region" description="Helical" evidence="8">
    <location>
        <begin position="430"/>
        <end position="450"/>
    </location>
</feature>
<evidence type="ECO:0000313" key="9">
    <source>
        <dbReference type="EMBL" id="SFF27169.1"/>
    </source>
</evidence>
<keyword evidence="6 8" id="KW-1133">Transmembrane helix</keyword>
<dbReference type="PANTHER" id="PTHR32063:SF14">
    <property type="entry name" value="BLL4319 PROTEIN"/>
    <property type="match status" value="1"/>
</dbReference>
<dbReference type="GO" id="GO:0042910">
    <property type="term" value="F:xenobiotic transmembrane transporter activity"/>
    <property type="evidence" value="ECO:0007669"/>
    <property type="project" value="TreeGrafter"/>
</dbReference>
<feature type="transmembrane region" description="Helical" evidence="8">
    <location>
        <begin position="964"/>
        <end position="983"/>
    </location>
</feature>
<evidence type="ECO:0000256" key="6">
    <source>
        <dbReference type="ARBA" id="ARBA00022989"/>
    </source>
</evidence>
<evidence type="ECO:0000256" key="4">
    <source>
        <dbReference type="ARBA" id="ARBA00022519"/>
    </source>
</evidence>
<keyword evidence="5 8" id="KW-0812">Transmembrane</keyword>
<dbReference type="InterPro" id="IPR001036">
    <property type="entry name" value="Acrflvin-R"/>
</dbReference>
<evidence type="ECO:0000256" key="5">
    <source>
        <dbReference type="ARBA" id="ARBA00022692"/>
    </source>
</evidence>
<name>A0A1I2HCA3_9GAMM</name>
<organism evidence="9 10">
    <name type="scientific">Fontimonas thermophila</name>
    <dbReference type="NCBI Taxonomy" id="1076937"/>
    <lineage>
        <taxon>Bacteria</taxon>
        <taxon>Pseudomonadati</taxon>
        <taxon>Pseudomonadota</taxon>
        <taxon>Gammaproteobacteria</taxon>
        <taxon>Nevskiales</taxon>
        <taxon>Nevskiaceae</taxon>
        <taxon>Fontimonas</taxon>
    </lineage>
</organism>
<dbReference type="EMBL" id="FOOC01000001">
    <property type="protein sequence ID" value="SFF27169.1"/>
    <property type="molecule type" value="Genomic_DNA"/>
</dbReference>
<dbReference type="Gene3D" id="3.30.70.1430">
    <property type="entry name" value="Multidrug efflux transporter AcrB pore domain"/>
    <property type="match status" value="2"/>
</dbReference>
<dbReference type="Proteomes" id="UP000199771">
    <property type="component" value="Unassembled WGS sequence"/>
</dbReference>
<feature type="transmembrane region" description="Helical" evidence="8">
    <location>
        <begin position="922"/>
        <end position="943"/>
    </location>
</feature>
<evidence type="ECO:0000313" key="10">
    <source>
        <dbReference type="Proteomes" id="UP000199771"/>
    </source>
</evidence>
<sequence>MHFTDIFIKRPVLATVVSLIILLLGLRAGSELTVREYPKLQNAQITISVAYPGAEAALMDGFITTPLEREIASADGIDFMTSSTAQGITTITANLRLDKDPNEALTEISAKVNKLRNQLPEGSEDPIIAIAEGGGTAAMYMSFYSKLLDKSQITDYLIRIVEPQLAAIPGVERAEIMGARTYAMRIWLKPDRLAAHNLTASEVYARIRNQNVLSAVGEAKGNYVRIGLSARTDLRSAEEFRQLVLRAEGEDVVRLGDVANVVLGAEDYDGGAGWDGDQALFIGIRVRPEANVLDVIENVRKIWPQIVQALPEGLEATIGYDSTEYIREAINEVRTTLAEAVVIVLVVIFLFLGSVRSALIPAVTVPLSLIGALFIMYAMGYSINLLTLLAMVLAIGMVVDDAIIVLENVHRHIEEGMKPFDAAVKGARELVGPVIAMTITLVAVYAPIGFLTGITGKLFSEFAFTLAGAVLISGVIALTLTPMMCARILKPTHGEGAAPNRLADYLDRKFEQWRNAYKRRLHSALDTRHVIGVFGLIVLASCYFLYVLTPRELAPKEDFGFAFSINEVDGYASPEYLEEQFQAAQKIVLDDPDVEHIFTFSLSQGNATNTAFMGLVMREWTERERSTETILADLNHKLAAVPGLRWAGIQPPALPTPGQGYPVEFVLKSTASPETIAEITEQIIERARATKKFFFVEKRVNIDRPEVRIHIDRDKAALLGVDMGQLSADLAALLAGGEVNRFAYDGRSYKVIQQVTRNERLNPEQIQGYYTRARNGDLIPLSTLISLEPHVVPRAIEHFQQLNSNTIIAVPRPDIPQGEALKIFEDLFAELAPSNFLPDYAGPSRQFKQEGAALATTFVFALIIIYLVLAAQFESFRDPIIMLVTVPMSVCGALLFLNIFAITNGMQLTHFPGMTLNIYTQVGLVTLIGVISKHGILIVEFANKLQEQGLDKRAAIEEAASIRLRPVLMTTAALVIAMVPLLLAEGPGAGARFSIGLVIAAGMTIGTLFTLYVVPAMYLYIGRDYKAAQTAPAAAAVPAGH</sequence>
<protein>
    <submittedName>
        <fullName evidence="9">Multidrug efflux pump</fullName>
    </submittedName>
</protein>
<keyword evidence="4" id="KW-0997">Cell inner membrane</keyword>
<dbReference type="Pfam" id="PF00873">
    <property type="entry name" value="ACR_tran"/>
    <property type="match status" value="1"/>
</dbReference>
<feature type="transmembrane region" description="Helical" evidence="8">
    <location>
        <begin position="359"/>
        <end position="379"/>
    </location>
</feature>
<feature type="transmembrane region" description="Helical" evidence="8">
    <location>
        <begin position="385"/>
        <end position="409"/>
    </location>
</feature>
<dbReference type="RefSeq" id="WP_091530770.1">
    <property type="nucleotide sequence ID" value="NZ_FOOC01000001.1"/>
</dbReference>
<feature type="transmembrane region" description="Helical" evidence="8">
    <location>
        <begin position="462"/>
        <end position="480"/>
    </location>
</feature>
<dbReference type="OrthoDB" id="9758297at2"/>
<evidence type="ECO:0000256" key="7">
    <source>
        <dbReference type="ARBA" id="ARBA00023136"/>
    </source>
</evidence>
<accession>A0A1I2HCA3</accession>
<evidence type="ECO:0000256" key="3">
    <source>
        <dbReference type="ARBA" id="ARBA00022475"/>
    </source>
</evidence>
<dbReference type="PANTHER" id="PTHR32063">
    <property type="match status" value="1"/>
</dbReference>
<keyword evidence="7 8" id="KW-0472">Membrane</keyword>
<dbReference type="Gene3D" id="3.30.70.1320">
    <property type="entry name" value="Multidrug efflux transporter AcrB pore domain like"/>
    <property type="match status" value="1"/>
</dbReference>
<dbReference type="SUPFAM" id="SSF82714">
    <property type="entry name" value="Multidrug efflux transporter AcrB TolC docking domain, DN and DC subdomains"/>
    <property type="match status" value="2"/>
</dbReference>
<evidence type="ECO:0000256" key="1">
    <source>
        <dbReference type="ARBA" id="ARBA00004429"/>
    </source>
</evidence>
<evidence type="ECO:0000256" key="2">
    <source>
        <dbReference type="ARBA" id="ARBA00022448"/>
    </source>
</evidence>
<proteinExistence type="predicted"/>
<gene>
    <name evidence="9" type="ORF">SAMN04488120_101309</name>
</gene>
<feature type="transmembrane region" description="Helical" evidence="8">
    <location>
        <begin position="881"/>
        <end position="902"/>
    </location>
</feature>
<dbReference type="SUPFAM" id="SSF82693">
    <property type="entry name" value="Multidrug efflux transporter AcrB pore domain, PN1, PN2, PC1 and PC2 subdomains"/>
    <property type="match status" value="3"/>
</dbReference>
<dbReference type="SUPFAM" id="SSF82866">
    <property type="entry name" value="Multidrug efflux transporter AcrB transmembrane domain"/>
    <property type="match status" value="2"/>
</dbReference>
<keyword evidence="3" id="KW-1003">Cell membrane</keyword>
<dbReference type="FunFam" id="1.20.1640.10:FF:000001">
    <property type="entry name" value="Efflux pump membrane transporter"/>
    <property type="match status" value="1"/>
</dbReference>
<comment type="subcellular location">
    <subcellularLocation>
        <location evidence="1">Cell inner membrane</location>
        <topology evidence="1">Multi-pass membrane protein</topology>
    </subcellularLocation>
</comment>
<dbReference type="STRING" id="1076937.SAMN04488120_101309"/>
<dbReference type="GO" id="GO:0005886">
    <property type="term" value="C:plasma membrane"/>
    <property type="evidence" value="ECO:0007669"/>
    <property type="project" value="UniProtKB-SubCell"/>
</dbReference>
<feature type="transmembrane region" description="Helical" evidence="8">
    <location>
        <begin position="529"/>
        <end position="548"/>
    </location>
</feature>
<keyword evidence="2" id="KW-0813">Transport</keyword>
<keyword evidence="10" id="KW-1185">Reference proteome</keyword>
<dbReference type="Gene3D" id="3.30.70.1440">
    <property type="entry name" value="Multidrug efflux transporter AcrB pore domain"/>
    <property type="match status" value="1"/>
</dbReference>
<feature type="transmembrane region" description="Helical" evidence="8">
    <location>
        <begin position="851"/>
        <end position="869"/>
    </location>
</feature>
<feature type="transmembrane region" description="Helical" evidence="8">
    <location>
        <begin position="995"/>
        <end position="1021"/>
    </location>
</feature>